<dbReference type="EMBL" id="JAFNEN010004289">
    <property type="protein sequence ID" value="KAG8171218.1"/>
    <property type="molecule type" value="Genomic_DNA"/>
</dbReference>
<evidence type="ECO:0000313" key="1">
    <source>
        <dbReference type="EMBL" id="KAG8171218.1"/>
    </source>
</evidence>
<gene>
    <name evidence="1" type="ORF">JTE90_019210</name>
</gene>
<name>A0AAV6THC5_9ARAC</name>
<keyword evidence="2" id="KW-1185">Reference proteome</keyword>
<sequence>MDKRSSVGPIPGRYGKSPLVEVSRGVSGRARGGVLLKVPGRDPAGPPPGLQILGVVGKYSMKNPWETKSGKGVFH</sequence>
<protein>
    <submittedName>
        <fullName evidence="1">Uncharacterized protein</fullName>
    </submittedName>
</protein>
<evidence type="ECO:0000313" key="2">
    <source>
        <dbReference type="Proteomes" id="UP000827092"/>
    </source>
</evidence>
<reference evidence="1 2" key="1">
    <citation type="journal article" date="2022" name="Nat. Ecol. Evol.">
        <title>A masculinizing supergene underlies an exaggerated male reproductive morph in a spider.</title>
        <authorList>
            <person name="Hendrickx F."/>
            <person name="De Corte Z."/>
            <person name="Sonet G."/>
            <person name="Van Belleghem S.M."/>
            <person name="Kostlbacher S."/>
            <person name="Vangestel C."/>
        </authorList>
    </citation>
    <scope>NUCLEOTIDE SEQUENCE [LARGE SCALE GENOMIC DNA]</scope>
    <source>
        <strain evidence="1">W744_W776</strain>
    </source>
</reference>
<comment type="caution">
    <text evidence="1">The sequence shown here is derived from an EMBL/GenBank/DDBJ whole genome shotgun (WGS) entry which is preliminary data.</text>
</comment>
<proteinExistence type="predicted"/>
<accession>A0AAV6THC5</accession>
<dbReference type="AlphaFoldDB" id="A0AAV6THC5"/>
<organism evidence="1 2">
    <name type="scientific">Oedothorax gibbosus</name>
    <dbReference type="NCBI Taxonomy" id="931172"/>
    <lineage>
        <taxon>Eukaryota</taxon>
        <taxon>Metazoa</taxon>
        <taxon>Ecdysozoa</taxon>
        <taxon>Arthropoda</taxon>
        <taxon>Chelicerata</taxon>
        <taxon>Arachnida</taxon>
        <taxon>Araneae</taxon>
        <taxon>Araneomorphae</taxon>
        <taxon>Entelegynae</taxon>
        <taxon>Araneoidea</taxon>
        <taxon>Linyphiidae</taxon>
        <taxon>Erigoninae</taxon>
        <taxon>Oedothorax</taxon>
    </lineage>
</organism>
<dbReference type="Proteomes" id="UP000827092">
    <property type="component" value="Unassembled WGS sequence"/>
</dbReference>